<protein>
    <recommendedName>
        <fullName evidence="4">Leucine-binding protein domain-containing protein</fullName>
    </recommendedName>
</protein>
<dbReference type="PRINTS" id="PR00337">
    <property type="entry name" value="LEUILEVALBP"/>
</dbReference>
<dbReference type="InterPro" id="IPR028082">
    <property type="entry name" value="Peripla_BP_I"/>
</dbReference>
<evidence type="ECO:0000313" key="5">
    <source>
        <dbReference type="EMBL" id="HFW32084.1"/>
    </source>
</evidence>
<dbReference type="InterPro" id="IPR028081">
    <property type="entry name" value="Leu-bd"/>
</dbReference>
<accession>A0A7C3RB38</accession>
<dbReference type="SUPFAM" id="SSF53822">
    <property type="entry name" value="Periplasmic binding protein-like I"/>
    <property type="match status" value="1"/>
</dbReference>
<name>A0A7C3RB38_ARCFL</name>
<dbReference type="Gene3D" id="3.40.50.2300">
    <property type="match status" value="2"/>
</dbReference>
<dbReference type="PANTHER" id="PTHR30483:SF37">
    <property type="entry name" value="ABC TRANSPORTER SUBSTRATE-BINDING PROTEIN"/>
    <property type="match status" value="1"/>
</dbReference>
<feature type="domain" description="Leucine-binding protein" evidence="4">
    <location>
        <begin position="50"/>
        <end position="402"/>
    </location>
</feature>
<evidence type="ECO:0000256" key="2">
    <source>
        <dbReference type="ARBA" id="ARBA00022729"/>
    </source>
</evidence>
<dbReference type="EMBL" id="DTLB01000023">
    <property type="protein sequence ID" value="HFW32084.1"/>
    <property type="molecule type" value="Genomic_DNA"/>
</dbReference>
<keyword evidence="2" id="KW-0732">Signal</keyword>
<dbReference type="AlphaFoldDB" id="A0A7C3RB38"/>
<dbReference type="CDD" id="cd06330">
    <property type="entry name" value="PBP1_As_SBP-like"/>
    <property type="match status" value="1"/>
</dbReference>
<evidence type="ECO:0000256" key="1">
    <source>
        <dbReference type="ARBA" id="ARBA00022448"/>
    </source>
</evidence>
<sequence>MARREFLKYVAALGAGLLIGGGIGYALRKPEVQIIKEEKPTEVGEKLKEKIKIGHIAIFSGPLSTYGELQRRGSLLAAEEINKAGGIMGSKVEIVYRDSAGKPDEAVKQVRSLVEREGCDFIIGIDSSGVVLAVAEVMPEVNKLLFVTHAATHRLTEESIYKKGIKEVFRITVPVYQDGTLAAFIAAQLPATRWACVHPDYEYGYSSWELFQKTLSKLRPDVEFVAEAWARVGTTDFTPLISSIMEKKPNGVHTVEWGVDLFTFVRQARESGLFNAVKYGGGYAWINPMGYSIDAMETLATEYPEGCWVSGRYVWMYPDTELNRKFVKAHIERWGHYPAYSGEASYTAVYLIKKIIEITKSLDIDEHIKTLENAAVYSPAGVRFIRKEDHQAVYEVPYGQIKHDPKYPIPVLTNLKTLPAQEYYRHPPFEEMPPYKDLYEKVLQKV</sequence>
<evidence type="ECO:0000259" key="4">
    <source>
        <dbReference type="Pfam" id="PF13458"/>
    </source>
</evidence>
<organism evidence="5">
    <name type="scientific">Archaeoglobus fulgidus</name>
    <dbReference type="NCBI Taxonomy" id="2234"/>
    <lineage>
        <taxon>Archaea</taxon>
        <taxon>Methanobacteriati</taxon>
        <taxon>Methanobacteriota</taxon>
        <taxon>Archaeoglobi</taxon>
        <taxon>Archaeoglobales</taxon>
        <taxon>Archaeoglobaceae</taxon>
        <taxon>Archaeoglobus</taxon>
    </lineage>
</organism>
<evidence type="ECO:0000256" key="3">
    <source>
        <dbReference type="ARBA" id="ARBA00022970"/>
    </source>
</evidence>
<keyword evidence="1" id="KW-0813">Transport</keyword>
<reference evidence="5" key="1">
    <citation type="journal article" date="2020" name="mSystems">
        <title>Genome- and Community-Level Interaction Insights into Carbon Utilization and Element Cycling Functions of Hydrothermarchaeota in Hydrothermal Sediment.</title>
        <authorList>
            <person name="Zhou Z."/>
            <person name="Liu Y."/>
            <person name="Xu W."/>
            <person name="Pan J."/>
            <person name="Luo Z.H."/>
            <person name="Li M."/>
        </authorList>
    </citation>
    <scope>NUCLEOTIDE SEQUENCE [LARGE SCALE GENOMIC DNA]</scope>
    <source>
        <strain evidence="5">SpSt-87</strain>
    </source>
</reference>
<dbReference type="InterPro" id="IPR000709">
    <property type="entry name" value="Leu_Ile_Val-bd"/>
</dbReference>
<keyword evidence="3" id="KW-0029">Amino-acid transport</keyword>
<dbReference type="PANTHER" id="PTHR30483">
    <property type="entry name" value="LEUCINE-SPECIFIC-BINDING PROTEIN"/>
    <property type="match status" value="1"/>
</dbReference>
<dbReference type="GO" id="GO:0006865">
    <property type="term" value="P:amino acid transport"/>
    <property type="evidence" value="ECO:0007669"/>
    <property type="project" value="UniProtKB-KW"/>
</dbReference>
<dbReference type="InterPro" id="IPR051010">
    <property type="entry name" value="BCAA_transport"/>
</dbReference>
<gene>
    <name evidence="5" type="ORF">ENW66_03910</name>
</gene>
<proteinExistence type="predicted"/>
<dbReference type="Pfam" id="PF13458">
    <property type="entry name" value="Peripla_BP_6"/>
    <property type="match status" value="1"/>
</dbReference>
<comment type="caution">
    <text evidence="5">The sequence shown here is derived from an EMBL/GenBank/DDBJ whole genome shotgun (WGS) entry which is preliminary data.</text>
</comment>